<feature type="binding site" evidence="10">
    <location>
        <position position="32"/>
    </location>
    <ligand>
        <name>NADPH</name>
        <dbReference type="ChEBI" id="CHEBI:57783"/>
    </ligand>
</feature>
<organism evidence="15 16">
    <name type="scientific">Staphylococcus casei</name>
    <dbReference type="NCBI Taxonomy" id="201828"/>
    <lineage>
        <taxon>Bacteria</taxon>
        <taxon>Bacillati</taxon>
        <taxon>Bacillota</taxon>
        <taxon>Bacilli</taxon>
        <taxon>Bacillales</taxon>
        <taxon>Staphylococcaceae</taxon>
        <taxon>Staphylococcus</taxon>
    </lineage>
</organism>
<keyword evidence="8 10" id="KW-1208">Phospholipid metabolism</keyword>
<feature type="binding site" evidence="10">
    <location>
        <position position="139"/>
    </location>
    <ligand>
        <name>sn-glycerol 3-phosphate</name>
        <dbReference type="ChEBI" id="CHEBI:57597"/>
    </ligand>
</feature>
<feature type="binding site" evidence="10">
    <location>
        <position position="49"/>
    </location>
    <ligand>
        <name>NADPH</name>
        <dbReference type="ChEBI" id="CHEBI:57783"/>
    </ligand>
</feature>
<feature type="active site" description="Proton acceptor" evidence="10">
    <location>
        <position position="192"/>
    </location>
</feature>
<feature type="binding site" evidence="10">
    <location>
        <position position="256"/>
    </location>
    <ligand>
        <name>sn-glycerol 3-phosphate</name>
        <dbReference type="ChEBI" id="CHEBI:57597"/>
    </ligand>
</feature>
<dbReference type="NCBIfam" id="NF000942">
    <property type="entry name" value="PRK00094.1-4"/>
    <property type="match status" value="1"/>
</dbReference>
<feature type="domain" description="Glycerol-3-phosphate dehydrogenase NAD-dependent C-terminal" evidence="14">
    <location>
        <begin position="181"/>
        <end position="321"/>
    </location>
</feature>
<keyword evidence="7 10" id="KW-0594">Phospholipid biosynthesis</keyword>
<keyword evidence="4 10" id="KW-0560">Oxidoreductase</keyword>
<evidence type="ECO:0000256" key="12">
    <source>
        <dbReference type="RuleBase" id="RU000439"/>
    </source>
</evidence>
<dbReference type="PROSITE" id="PS00957">
    <property type="entry name" value="NAD_G3PDH"/>
    <property type="match status" value="1"/>
</dbReference>
<keyword evidence="3 10" id="KW-0521">NADP</keyword>
<dbReference type="InterPro" id="IPR013328">
    <property type="entry name" value="6PGD_dom2"/>
</dbReference>
<dbReference type="InterPro" id="IPR011128">
    <property type="entry name" value="G3P_DH_NAD-dep_N"/>
</dbReference>
<dbReference type="HAMAP" id="MF_00394">
    <property type="entry name" value="NAD_Glyc3P_dehydrog"/>
    <property type="match status" value="1"/>
</dbReference>
<feature type="binding site" evidence="10">
    <location>
        <position position="106"/>
    </location>
    <ligand>
        <name>sn-glycerol 3-phosphate</name>
        <dbReference type="ChEBI" id="CHEBI:57597"/>
    </ligand>
</feature>
<evidence type="ECO:0000256" key="6">
    <source>
        <dbReference type="ARBA" id="ARBA00023098"/>
    </source>
</evidence>
<dbReference type="SUPFAM" id="SSF51735">
    <property type="entry name" value="NAD(P)-binding Rossmann-fold domains"/>
    <property type="match status" value="1"/>
</dbReference>
<keyword evidence="10" id="KW-0547">Nucleotide-binding</keyword>
<name>A0ABZ2WBY3_9STAP</name>
<evidence type="ECO:0000313" key="16">
    <source>
        <dbReference type="Proteomes" id="UP001468345"/>
    </source>
</evidence>
<evidence type="ECO:0000256" key="7">
    <source>
        <dbReference type="ARBA" id="ARBA00023209"/>
    </source>
</evidence>
<evidence type="ECO:0000256" key="10">
    <source>
        <dbReference type="HAMAP-Rule" id="MF_00394"/>
    </source>
</evidence>
<dbReference type="NCBIfam" id="NF000940">
    <property type="entry name" value="PRK00094.1-2"/>
    <property type="match status" value="1"/>
</dbReference>
<feature type="binding site" evidence="10">
    <location>
        <position position="137"/>
    </location>
    <ligand>
        <name>sn-glycerol 3-phosphate</name>
        <dbReference type="ChEBI" id="CHEBI:57597"/>
    </ligand>
</feature>
<dbReference type="PANTHER" id="PTHR11728:SF1">
    <property type="entry name" value="GLYCEROL-3-PHOSPHATE DEHYDROGENASE [NAD(+)] 2, CHLOROPLASTIC"/>
    <property type="match status" value="1"/>
</dbReference>
<evidence type="ECO:0000256" key="3">
    <source>
        <dbReference type="ARBA" id="ARBA00022857"/>
    </source>
</evidence>
<feature type="binding site" evidence="10">
    <location>
        <position position="257"/>
    </location>
    <ligand>
        <name>sn-glycerol 3-phosphate</name>
        <dbReference type="ChEBI" id="CHEBI:57597"/>
    </ligand>
</feature>
<evidence type="ECO:0000256" key="5">
    <source>
        <dbReference type="ARBA" id="ARBA00023027"/>
    </source>
</evidence>
<dbReference type="Pfam" id="PF01210">
    <property type="entry name" value="NAD_Gly3P_dh_N"/>
    <property type="match status" value="1"/>
</dbReference>
<comment type="catalytic activity">
    <reaction evidence="10">
        <text>sn-glycerol 3-phosphate + NAD(+) = dihydroxyacetone phosphate + NADH + H(+)</text>
        <dbReference type="Rhea" id="RHEA:11092"/>
        <dbReference type="ChEBI" id="CHEBI:15378"/>
        <dbReference type="ChEBI" id="CHEBI:57540"/>
        <dbReference type="ChEBI" id="CHEBI:57597"/>
        <dbReference type="ChEBI" id="CHEBI:57642"/>
        <dbReference type="ChEBI" id="CHEBI:57945"/>
        <dbReference type="EC" id="1.1.1.94"/>
    </reaction>
</comment>
<keyword evidence="5 10" id="KW-0520">NAD</keyword>
<keyword evidence="6 10" id="KW-0443">Lipid metabolism</keyword>
<dbReference type="Gene3D" id="3.40.50.720">
    <property type="entry name" value="NAD(P)-binding Rossmann-like Domain"/>
    <property type="match status" value="1"/>
</dbReference>
<comment type="catalytic activity">
    <reaction evidence="9">
        <text>6-phospho-D-gluconate + NADP(+) = D-ribulose 5-phosphate + CO2 + NADPH</text>
        <dbReference type="Rhea" id="RHEA:10116"/>
        <dbReference type="ChEBI" id="CHEBI:16526"/>
        <dbReference type="ChEBI" id="CHEBI:57783"/>
        <dbReference type="ChEBI" id="CHEBI:58121"/>
        <dbReference type="ChEBI" id="CHEBI:58349"/>
        <dbReference type="ChEBI" id="CHEBI:58759"/>
        <dbReference type="EC" id="1.1.1.44"/>
    </reaction>
</comment>
<accession>A0ABZ2WBY3</accession>
<comment type="subcellular location">
    <subcellularLocation>
        <location evidence="10">Cytoplasm</location>
    </subcellularLocation>
</comment>
<dbReference type="PRINTS" id="PR00077">
    <property type="entry name" value="GPDHDRGNASE"/>
</dbReference>
<dbReference type="NCBIfam" id="NF000941">
    <property type="entry name" value="PRK00094.1-3"/>
    <property type="match status" value="1"/>
</dbReference>
<protein>
    <recommendedName>
        <fullName evidence="10">Glycerol-3-phosphate dehydrogenase [NAD(P)+]</fullName>
        <ecNumber evidence="10">1.1.1.94</ecNumber>
    </recommendedName>
    <alternativeName>
        <fullName evidence="10">NAD(P)(+)-dependent glycerol-3-phosphate dehydrogenase</fullName>
    </alternativeName>
    <alternativeName>
        <fullName evidence="10">NAD(P)H-dependent dihydroxyacetone-phosphate reductase</fullName>
    </alternativeName>
</protein>
<evidence type="ECO:0000256" key="11">
    <source>
        <dbReference type="RuleBase" id="RU000437"/>
    </source>
</evidence>
<feature type="binding site" evidence="10">
    <location>
        <position position="192"/>
    </location>
    <ligand>
        <name>sn-glycerol 3-phosphate</name>
        <dbReference type="ChEBI" id="CHEBI:57597"/>
    </ligand>
</feature>
<evidence type="ECO:0000256" key="4">
    <source>
        <dbReference type="ARBA" id="ARBA00023002"/>
    </source>
</evidence>
<comment type="similarity">
    <text evidence="1 10 11">Belongs to the NAD-dependent glycerol-3-phosphate dehydrogenase family.</text>
</comment>
<comment type="function">
    <text evidence="10">Catalyzes the reduction of the glycolytic intermediate dihydroxyacetone phosphate (DHAP) to sn-glycerol 3-phosphate (G3P), the key precursor for phospholipid synthesis.</text>
</comment>
<dbReference type="Pfam" id="PF07479">
    <property type="entry name" value="NAD_Gly3P_dh_C"/>
    <property type="match status" value="1"/>
</dbReference>
<dbReference type="PANTHER" id="PTHR11728">
    <property type="entry name" value="GLYCEROL-3-PHOSPHATE DEHYDROGENASE"/>
    <property type="match status" value="1"/>
</dbReference>
<evidence type="ECO:0000259" key="14">
    <source>
        <dbReference type="Pfam" id="PF07479"/>
    </source>
</evidence>
<sequence length="332" mass="35842">MTKVTVFGTGSFGTALANVLAENGHQVLMWGKNEHTVLEINEQHMNSKYLKQAKLDVSIEATLDINKATHFSEIYLMALPTKAMREVATEIDALLSSKKTFIHVAKGIENDTFKRVSEMLEDSISPDHNAGIGVLSGPSHAEEVVIKQPTTVAASSKNAEVSLLTQDLFMNDYLRVYTNDDLVGVELGGALKNIIAVASGVITGMGFGDNAKAALMTRGLAEISRLGEKLGADPITFLGLGGIGDLIVTCTSTHSRNFTLGYKLGEGKSLDEALNEMNMVVEGVYTTKSVYHLAKAQDVEMPITEALYSVLFENRPVTESVKDLMGRGKKAE</sequence>
<feature type="binding site" evidence="10">
    <location>
        <position position="11"/>
    </location>
    <ligand>
        <name>NADPH</name>
        <dbReference type="ChEBI" id="CHEBI:57783"/>
    </ligand>
</feature>
<keyword evidence="16" id="KW-1185">Reference proteome</keyword>
<dbReference type="EMBL" id="CP133006">
    <property type="protein sequence ID" value="WZG09374.1"/>
    <property type="molecule type" value="Genomic_DNA"/>
</dbReference>
<feature type="binding site" evidence="10">
    <location>
        <position position="245"/>
    </location>
    <ligand>
        <name>sn-glycerol 3-phosphate</name>
        <dbReference type="ChEBI" id="CHEBI:57597"/>
    </ligand>
</feature>
<dbReference type="InterPro" id="IPR008927">
    <property type="entry name" value="6-PGluconate_DH-like_C_sf"/>
</dbReference>
<comment type="catalytic activity">
    <reaction evidence="10 12">
        <text>sn-glycerol 3-phosphate + NADP(+) = dihydroxyacetone phosphate + NADPH + H(+)</text>
        <dbReference type="Rhea" id="RHEA:11096"/>
        <dbReference type="ChEBI" id="CHEBI:15378"/>
        <dbReference type="ChEBI" id="CHEBI:57597"/>
        <dbReference type="ChEBI" id="CHEBI:57642"/>
        <dbReference type="ChEBI" id="CHEBI:57783"/>
        <dbReference type="ChEBI" id="CHEBI:58349"/>
        <dbReference type="EC" id="1.1.1.94"/>
    </reaction>
</comment>
<feature type="binding site" evidence="10">
    <location>
        <position position="255"/>
    </location>
    <ligand>
        <name>sn-glycerol 3-phosphate</name>
        <dbReference type="ChEBI" id="CHEBI:57597"/>
    </ligand>
</feature>
<keyword evidence="10" id="KW-0963">Cytoplasm</keyword>
<comment type="pathway">
    <text evidence="10">Membrane lipid metabolism; glycerophospholipid metabolism.</text>
</comment>
<feature type="binding site" evidence="10">
    <location>
        <position position="141"/>
    </location>
    <ligand>
        <name>NADPH</name>
        <dbReference type="ChEBI" id="CHEBI:57783"/>
    </ligand>
</feature>
<proteinExistence type="inferred from homology"/>
<evidence type="ECO:0000313" key="15">
    <source>
        <dbReference type="EMBL" id="WZG09374.1"/>
    </source>
</evidence>
<dbReference type="EC" id="1.1.1.94" evidence="10"/>
<feature type="domain" description="Glycerol-3-phosphate dehydrogenase NAD-dependent N-terminal" evidence="13">
    <location>
        <begin position="3"/>
        <end position="160"/>
    </location>
</feature>
<keyword evidence="2 10" id="KW-0444">Lipid biosynthesis</keyword>
<dbReference type="InterPro" id="IPR006168">
    <property type="entry name" value="G3P_DH_NAD-dep"/>
</dbReference>
<evidence type="ECO:0000259" key="13">
    <source>
        <dbReference type="Pfam" id="PF01210"/>
    </source>
</evidence>
<evidence type="ECO:0000256" key="1">
    <source>
        <dbReference type="ARBA" id="ARBA00011009"/>
    </source>
</evidence>
<dbReference type="PIRSF" id="PIRSF000114">
    <property type="entry name" value="Glycerol-3-P_dh"/>
    <property type="match status" value="1"/>
</dbReference>
<dbReference type="GO" id="GO:0047952">
    <property type="term" value="F:glycerol-3-phosphate dehydrogenase [NAD(P)+] activity"/>
    <property type="evidence" value="ECO:0007669"/>
    <property type="project" value="UniProtKB-EC"/>
</dbReference>
<feature type="binding site" evidence="10">
    <location>
        <position position="106"/>
    </location>
    <ligand>
        <name>NADPH</name>
        <dbReference type="ChEBI" id="CHEBI:57783"/>
    </ligand>
</feature>
<feature type="binding site" evidence="10">
    <location>
        <position position="280"/>
    </location>
    <ligand>
        <name>NADPH</name>
        <dbReference type="ChEBI" id="CHEBI:57783"/>
    </ligand>
</feature>
<dbReference type="Proteomes" id="UP001468345">
    <property type="component" value="Chromosome"/>
</dbReference>
<evidence type="ECO:0000256" key="8">
    <source>
        <dbReference type="ARBA" id="ARBA00023264"/>
    </source>
</evidence>
<feature type="binding site" evidence="10">
    <location>
        <position position="12"/>
    </location>
    <ligand>
        <name>NADPH</name>
        <dbReference type="ChEBI" id="CHEBI:57783"/>
    </ligand>
</feature>
<comment type="caution">
    <text evidence="10">Lacks conserved residue(s) required for the propagation of feature annotation.</text>
</comment>
<dbReference type="Gene3D" id="1.10.1040.10">
    <property type="entry name" value="N-(1-d-carboxylethyl)-l-norvaline Dehydrogenase, domain 2"/>
    <property type="match status" value="1"/>
</dbReference>
<dbReference type="InterPro" id="IPR006109">
    <property type="entry name" value="G3P_DH_NAD-dep_C"/>
</dbReference>
<evidence type="ECO:0000256" key="9">
    <source>
        <dbReference type="ARBA" id="ARBA00048640"/>
    </source>
</evidence>
<dbReference type="RefSeq" id="WP_069824015.1">
    <property type="nucleotide sequence ID" value="NZ_CP133006.1"/>
</dbReference>
<reference evidence="15 16" key="1">
    <citation type="journal article" date="2024" name="ISME J.">
        <title>Staphylococcus epidermidis bacteriocin A37 kills natural competitors with a unique mechanism of action.</title>
        <authorList>
            <person name="Puls J.S."/>
            <person name="Winnerling B."/>
            <person name="Power J.J."/>
            <person name="Kruger A.M."/>
            <person name="Brajtenbach D."/>
            <person name="Johnson M."/>
            <person name="Bilici K."/>
            <person name="Camus L."/>
            <person name="Fliesswasser T."/>
            <person name="Schneider T."/>
            <person name="Sahl H.G."/>
            <person name="Ghosal D."/>
            <person name="Kubitscheck U."/>
            <person name="Heilbronner S."/>
            <person name="Grein F."/>
        </authorList>
    </citation>
    <scope>NUCLEOTIDE SEQUENCE [LARGE SCALE GENOMIC DNA]</scope>
    <source>
        <strain evidence="15 16">SCK7</strain>
    </source>
</reference>
<feature type="binding site" evidence="10">
    <location>
        <position position="282"/>
    </location>
    <ligand>
        <name>NADPH</name>
        <dbReference type="ChEBI" id="CHEBI:57783"/>
    </ligand>
</feature>
<dbReference type="SUPFAM" id="SSF48179">
    <property type="entry name" value="6-phosphogluconate dehydrogenase C-terminal domain-like"/>
    <property type="match status" value="1"/>
</dbReference>
<evidence type="ECO:0000256" key="2">
    <source>
        <dbReference type="ARBA" id="ARBA00022516"/>
    </source>
</evidence>
<feature type="binding site" evidence="10">
    <location>
        <position position="256"/>
    </location>
    <ligand>
        <name>NADPH</name>
        <dbReference type="ChEBI" id="CHEBI:57783"/>
    </ligand>
</feature>
<dbReference type="InterPro" id="IPR036291">
    <property type="entry name" value="NAD(P)-bd_dom_sf"/>
</dbReference>
<gene>
    <name evidence="10" type="primary">gpsA</name>
    <name evidence="15" type="ORF">SHJJP9002_001325</name>
</gene>